<organism evidence="2 3">
    <name type="scientific">Araneus ventricosus</name>
    <name type="common">Orbweaver spider</name>
    <name type="synonym">Epeira ventricosa</name>
    <dbReference type="NCBI Taxonomy" id="182803"/>
    <lineage>
        <taxon>Eukaryota</taxon>
        <taxon>Metazoa</taxon>
        <taxon>Ecdysozoa</taxon>
        <taxon>Arthropoda</taxon>
        <taxon>Chelicerata</taxon>
        <taxon>Arachnida</taxon>
        <taxon>Araneae</taxon>
        <taxon>Araneomorphae</taxon>
        <taxon>Entelegynae</taxon>
        <taxon>Araneoidea</taxon>
        <taxon>Araneidae</taxon>
        <taxon>Araneus</taxon>
    </lineage>
</organism>
<keyword evidence="3" id="KW-1185">Reference proteome</keyword>
<protein>
    <submittedName>
        <fullName evidence="2">Uncharacterized protein</fullName>
    </submittedName>
</protein>
<dbReference type="AlphaFoldDB" id="A0A4Y2E959"/>
<gene>
    <name evidence="2" type="ORF">AVEN_82768_1</name>
</gene>
<evidence type="ECO:0000256" key="1">
    <source>
        <dbReference type="SAM" id="MobiDB-lite"/>
    </source>
</evidence>
<evidence type="ECO:0000313" key="3">
    <source>
        <dbReference type="Proteomes" id="UP000499080"/>
    </source>
</evidence>
<feature type="region of interest" description="Disordered" evidence="1">
    <location>
        <begin position="55"/>
        <end position="82"/>
    </location>
</feature>
<proteinExistence type="predicted"/>
<name>A0A4Y2E959_ARAVE</name>
<evidence type="ECO:0000313" key="2">
    <source>
        <dbReference type="EMBL" id="GBM25652.1"/>
    </source>
</evidence>
<accession>A0A4Y2E959</accession>
<dbReference type="EMBL" id="BGPR01000542">
    <property type="protein sequence ID" value="GBM25652.1"/>
    <property type="molecule type" value="Genomic_DNA"/>
</dbReference>
<sequence>MGPIHDRSSLESGFEPGTFLSRSRYLTSIPPQPLNTFKKVEQKKKHVCAQRAVKDIFPPPSPLSPRWPSGKVSPSRPQSSRFETQFDRRSVMYVGLHPLRHM</sequence>
<reference evidence="2 3" key="1">
    <citation type="journal article" date="2019" name="Sci. Rep.">
        <title>Orb-weaving spider Araneus ventricosus genome elucidates the spidroin gene catalogue.</title>
        <authorList>
            <person name="Kono N."/>
            <person name="Nakamura H."/>
            <person name="Ohtoshi R."/>
            <person name="Moran D.A.P."/>
            <person name="Shinohara A."/>
            <person name="Yoshida Y."/>
            <person name="Fujiwara M."/>
            <person name="Mori M."/>
            <person name="Tomita M."/>
            <person name="Arakawa K."/>
        </authorList>
    </citation>
    <scope>NUCLEOTIDE SEQUENCE [LARGE SCALE GENOMIC DNA]</scope>
</reference>
<dbReference type="Proteomes" id="UP000499080">
    <property type="component" value="Unassembled WGS sequence"/>
</dbReference>
<comment type="caution">
    <text evidence="2">The sequence shown here is derived from an EMBL/GenBank/DDBJ whole genome shotgun (WGS) entry which is preliminary data.</text>
</comment>